<feature type="region of interest" description="Disordered" evidence="1">
    <location>
        <begin position="1"/>
        <end position="43"/>
    </location>
</feature>
<sequence length="236" mass="24748">MSRHRGRGSPLQTSRGTEEQLGGKTGSDTGRLTRVAPADARTGSLPHRLGERFFVYEFGSRRPQSSLTTPGRRPWGGGTLTPCGGSHAAGAAAFSTEVTDTQLLPPSLFCLPPRPAPTLPAPAVPTLYVALASCLLGVQPPASLCSGSGLGCGLGSTHEEPREKGGKTGLGQVLTPQLRRAEVTAPHPAFSSPSVPRGHLPSAPRAQGVTAPRHTLMVCLQPVHHRVKDYLEPWLA</sequence>
<gene>
    <name evidence="2" type="ORF">HJG60_010401</name>
</gene>
<reference evidence="2 3" key="1">
    <citation type="journal article" date="2020" name="Nature">
        <title>Six reference-quality genomes reveal evolution of bat adaptations.</title>
        <authorList>
            <person name="Jebb D."/>
            <person name="Huang Z."/>
            <person name="Pippel M."/>
            <person name="Hughes G.M."/>
            <person name="Lavrichenko K."/>
            <person name="Devanna P."/>
            <person name="Winkler S."/>
            <person name="Jermiin L.S."/>
            <person name="Skirmuntt E.C."/>
            <person name="Katzourakis A."/>
            <person name="Burkitt-Gray L."/>
            <person name="Ray D.A."/>
            <person name="Sullivan K.A.M."/>
            <person name="Roscito J.G."/>
            <person name="Kirilenko B.M."/>
            <person name="Davalos L.M."/>
            <person name="Corthals A.P."/>
            <person name="Power M.L."/>
            <person name="Jones G."/>
            <person name="Ransome R.D."/>
            <person name="Dechmann D.K.N."/>
            <person name="Locatelli A.G."/>
            <person name="Puechmaille S.J."/>
            <person name="Fedrigo O."/>
            <person name="Jarvis E.D."/>
            <person name="Hiller M."/>
            <person name="Vernes S.C."/>
            <person name="Myers E.W."/>
            <person name="Teeling E.C."/>
        </authorList>
    </citation>
    <scope>NUCLEOTIDE SEQUENCE [LARGE SCALE GENOMIC DNA]</scope>
    <source>
        <strain evidence="2">Bat1K_MPI-CBG_1</strain>
    </source>
</reference>
<name>A0A834AX10_9CHIR</name>
<evidence type="ECO:0000313" key="2">
    <source>
        <dbReference type="EMBL" id="KAF6120075.1"/>
    </source>
</evidence>
<protein>
    <submittedName>
        <fullName evidence="2">Uncharacterized protein</fullName>
    </submittedName>
</protein>
<organism evidence="2 3">
    <name type="scientific">Phyllostomus discolor</name>
    <name type="common">pale spear-nosed bat</name>
    <dbReference type="NCBI Taxonomy" id="89673"/>
    <lineage>
        <taxon>Eukaryota</taxon>
        <taxon>Metazoa</taxon>
        <taxon>Chordata</taxon>
        <taxon>Craniata</taxon>
        <taxon>Vertebrata</taxon>
        <taxon>Euteleostomi</taxon>
        <taxon>Mammalia</taxon>
        <taxon>Eutheria</taxon>
        <taxon>Laurasiatheria</taxon>
        <taxon>Chiroptera</taxon>
        <taxon>Yangochiroptera</taxon>
        <taxon>Phyllostomidae</taxon>
        <taxon>Phyllostominae</taxon>
        <taxon>Phyllostomus</taxon>
    </lineage>
</organism>
<dbReference type="AlphaFoldDB" id="A0A834AX10"/>
<proteinExistence type="predicted"/>
<feature type="region of interest" description="Disordered" evidence="1">
    <location>
        <begin position="61"/>
        <end position="82"/>
    </location>
</feature>
<dbReference type="Proteomes" id="UP000664940">
    <property type="component" value="Unassembled WGS sequence"/>
</dbReference>
<evidence type="ECO:0000256" key="1">
    <source>
        <dbReference type="SAM" id="MobiDB-lite"/>
    </source>
</evidence>
<comment type="caution">
    <text evidence="2">The sequence shown here is derived from an EMBL/GenBank/DDBJ whole genome shotgun (WGS) entry which is preliminary data.</text>
</comment>
<evidence type="ECO:0000313" key="3">
    <source>
        <dbReference type="Proteomes" id="UP000664940"/>
    </source>
</evidence>
<feature type="region of interest" description="Disordered" evidence="1">
    <location>
        <begin position="187"/>
        <end position="207"/>
    </location>
</feature>
<dbReference type="EMBL" id="JABVXQ010000003">
    <property type="protein sequence ID" value="KAF6120075.1"/>
    <property type="molecule type" value="Genomic_DNA"/>
</dbReference>
<accession>A0A834AX10</accession>